<dbReference type="Proteomes" id="UP000253410">
    <property type="component" value="Unassembled WGS sequence"/>
</dbReference>
<organism evidence="1 2">
    <name type="scientific">Chitinophaga flava</name>
    <dbReference type="NCBI Taxonomy" id="2259036"/>
    <lineage>
        <taxon>Bacteria</taxon>
        <taxon>Pseudomonadati</taxon>
        <taxon>Bacteroidota</taxon>
        <taxon>Chitinophagia</taxon>
        <taxon>Chitinophagales</taxon>
        <taxon>Chitinophagaceae</taxon>
        <taxon>Chitinophaga</taxon>
    </lineage>
</organism>
<evidence type="ECO:0000313" key="2">
    <source>
        <dbReference type="Proteomes" id="UP000253410"/>
    </source>
</evidence>
<protein>
    <submittedName>
        <fullName evidence="1">Uncharacterized protein</fullName>
    </submittedName>
</protein>
<gene>
    <name evidence="1" type="ORF">DF182_01770</name>
</gene>
<sequence length="60" mass="7434">MPFPCLRYVDDGSGKPEKERFRNYPSWKVVSKNKKQWMKKKFLVDRKVWPNGKIWIRYGW</sequence>
<dbReference type="AlphaFoldDB" id="A0A365Y0B7"/>
<accession>A0A365Y0B7</accession>
<comment type="caution">
    <text evidence="1">The sequence shown here is derived from an EMBL/GenBank/DDBJ whole genome shotgun (WGS) entry which is preliminary data.</text>
</comment>
<evidence type="ECO:0000313" key="1">
    <source>
        <dbReference type="EMBL" id="RBL91374.1"/>
    </source>
</evidence>
<reference evidence="1 2" key="1">
    <citation type="submission" date="2018-05" db="EMBL/GenBank/DDBJ databases">
        <title>Chitinophaga sp. K3CV102501T nov., isolated from isolated from a monsoon evergreen broad-leaved forest soil.</title>
        <authorList>
            <person name="Lv Y."/>
        </authorList>
    </citation>
    <scope>NUCLEOTIDE SEQUENCE [LARGE SCALE GENOMIC DNA]</scope>
    <source>
        <strain evidence="1 2">GDMCC 1.1325</strain>
    </source>
</reference>
<dbReference type="EMBL" id="QFFJ01000001">
    <property type="protein sequence ID" value="RBL91374.1"/>
    <property type="molecule type" value="Genomic_DNA"/>
</dbReference>
<name>A0A365Y0B7_9BACT</name>
<keyword evidence="2" id="KW-1185">Reference proteome</keyword>
<proteinExistence type="predicted"/>